<proteinExistence type="predicted"/>
<dbReference type="InterPro" id="IPR011051">
    <property type="entry name" value="RmlC_Cupin_sf"/>
</dbReference>
<sequence length="117" mass="12452">MPELWDGLALASISAPERTVVFPDGSVRVVLDLPGPVIIGHGVYLPGWRWSTYVGAVTGRSSQHHFGYVLSGGMRLRSRAGAEVEAGPGDAFAVGPGHDAWVVGDMPCTALDWWPRA</sequence>
<dbReference type="Proteomes" id="UP001331936">
    <property type="component" value="Unassembled WGS sequence"/>
</dbReference>
<name>A0ABU7JX67_9NOCA</name>
<protein>
    <recommendedName>
        <fullName evidence="3">Cupin</fullName>
    </recommendedName>
</protein>
<keyword evidence="2" id="KW-1185">Reference proteome</keyword>
<dbReference type="RefSeq" id="WP_330153982.1">
    <property type="nucleotide sequence ID" value="NZ_JAUZMZ010000165.1"/>
</dbReference>
<accession>A0ABU7JX67</accession>
<gene>
    <name evidence="1" type="ORF">Q8814_21300</name>
</gene>
<comment type="caution">
    <text evidence="1">The sequence shown here is derived from an EMBL/GenBank/DDBJ whole genome shotgun (WGS) entry which is preliminary data.</text>
</comment>
<evidence type="ECO:0000313" key="1">
    <source>
        <dbReference type="EMBL" id="MEE2034618.1"/>
    </source>
</evidence>
<dbReference type="SUPFAM" id="SSF51182">
    <property type="entry name" value="RmlC-like cupins"/>
    <property type="match status" value="1"/>
</dbReference>
<evidence type="ECO:0000313" key="2">
    <source>
        <dbReference type="Proteomes" id="UP001331936"/>
    </source>
</evidence>
<organism evidence="1 2">
    <name type="scientific">Rhodococcus chondri</name>
    <dbReference type="NCBI Taxonomy" id="3065941"/>
    <lineage>
        <taxon>Bacteria</taxon>
        <taxon>Bacillati</taxon>
        <taxon>Actinomycetota</taxon>
        <taxon>Actinomycetes</taxon>
        <taxon>Mycobacteriales</taxon>
        <taxon>Nocardiaceae</taxon>
        <taxon>Rhodococcus</taxon>
    </lineage>
</organism>
<evidence type="ECO:0008006" key="3">
    <source>
        <dbReference type="Google" id="ProtNLM"/>
    </source>
</evidence>
<dbReference type="InterPro" id="IPR014710">
    <property type="entry name" value="RmlC-like_jellyroll"/>
</dbReference>
<dbReference type="Gene3D" id="2.60.120.10">
    <property type="entry name" value="Jelly Rolls"/>
    <property type="match status" value="1"/>
</dbReference>
<dbReference type="EMBL" id="JAUZMZ010000165">
    <property type="protein sequence ID" value="MEE2034618.1"/>
    <property type="molecule type" value="Genomic_DNA"/>
</dbReference>
<reference evidence="1 2" key="1">
    <citation type="submission" date="2023-08" db="EMBL/GenBank/DDBJ databases">
        <authorList>
            <person name="Girao M."/>
            <person name="Carvalho M.F."/>
        </authorList>
    </citation>
    <scope>NUCLEOTIDE SEQUENCE [LARGE SCALE GENOMIC DNA]</scope>
    <source>
        <strain evidence="1 2">CC-R104</strain>
    </source>
</reference>